<protein>
    <submittedName>
        <fullName evidence="3 4">Uncharacterized protein</fullName>
    </submittedName>
</protein>
<gene>
    <name evidence="3" type="ORF">SSS_5519</name>
</gene>
<keyword evidence="5" id="KW-1185">Reference proteome</keyword>
<name>A0A834VGW5_SARSC</name>
<reference evidence="4" key="3">
    <citation type="submission" date="2022-06" db="UniProtKB">
        <authorList>
            <consortium name="EnsemblMetazoa"/>
        </authorList>
    </citation>
    <scope>IDENTIFICATION</scope>
</reference>
<dbReference type="Proteomes" id="UP000070412">
    <property type="component" value="Unassembled WGS sequence"/>
</dbReference>
<dbReference type="OrthoDB" id="5963205at2759"/>
<reference evidence="5" key="1">
    <citation type="journal article" date="2020" name="PLoS Negl. Trop. Dis.">
        <title>High-quality nuclear genome for Sarcoptes scabiei-A critical resource for a neglected parasite.</title>
        <authorList>
            <person name="Korhonen P.K."/>
            <person name="Gasser R.B."/>
            <person name="Ma G."/>
            <person name="Wang T."/>
            <person name="Stroehlein A.J."/>
            <person name="Young N.D."/>
            <person name="Ang C.S."/>
            <person name="Fernando D.D."/>
            <person name="Lu H.C."/>
            <person name="Taylor S."/>
            <person name="Reynolds S.L."/>
            <person name="Mofiz E."/>
            <person name="Najaraj S.H."/>
            <person name="Gowda H."/>
            <person name="Madugundu A."/>
            <person name="Renuse S."/>
            <person name="Holt D."/>
            <person name="Pandey A."/>
            <person name="Papenfuss A.T."/>
            <person name="Fischer K."/>
        </authorList>
    </citation>
    <scope>NUCLEOTIDE SEQUENCE [LARGE SCALE GENOMIC DNA]</scope>
</reference>
<dbReference type="EnsemblMetazoa" id="SSS_5519s_mrna">
    <property type="protein sequence ID" value="KAF7496381.1"/>
    <property type="gene ID" value="SSS_5519"/>
</dbReference>
<evidence type="ECO:0000313" key="5">
    <source>
        <dbReference type="Proteomes" id="UP000070412"/>
    </source>
</evidence>
<evidence type="ECO:0000256" key="1">
    <source>
        <dbReference type="ARBA" id="ARBA00023054"/>
    </source>
</evidence>
<accession>A0A834VGW5</accession>
<evidence type="ECO:0000256" key="2">
    <source>
        <dbReference type="SAM" id="MobiDB-lite"/>
    </source>
</evidence>
<keyword evidence="1" id="KW-0175">Coiled coil</keyword>
<proteinExistence type="predicted"/>
<sequence>MSYNSLSDTSSLPIQFGLHPISSKKISSPLRQSSASVSASTSTSTSTSIASTTTSTSTLSSNLSNNNETNSLKRSKNFLKFSQSNQSRIRKQSIEKETNTNESISTSSIMDHSIFGSKSISNQNRSQTIDTNRFDNDGLILPKKLINPSCIESKVKKEVHREMLWKMKNSNSIQNAQEFHRIYQNYQRKLVEKKKTEEKEEFRKILEEQRQRLHNVSIVSVLDQKPQQRTQSIRNKSFGKSN</sequence>
<dbReference type="Pfam" id="PF06625">
    <property type="entry name" value="DUF1151"/>
    <property type="match status" value="1"/>
</dbReference>
<feature type="region of interest" description="Disordered" evidence="2">
    <location>
        <begin position="35"/>
        <end position="103"/>
    </location>
</feature>
<dbReference type="AlphaFoldDB" id="A0A834VGW5"/>
<reference evidence="3" key="2">
    <citation type="submission" date="2020-01" db="EMBL/GenBank/DDBJ databases">
        <authorList>
            <person name="Korhonen P.K.K."/>
            <person name="Guangxu M.G."/>
            <person name="Wang T.W."/>
            <person name="Stroehlein A.J.S."/>
            <person name="Young N.D."/>
            <person name="Ang C.-S.A."/>
            <person name="Fernando D.W.F."/>
            <person name="Lu H.L."/>
            <person name="Taylor S.T."/>
            <person name="Ehtesham M.E.M."/>
            <person name="Najaraj S.H.N."/>
            <person name="Harsha G.H.G."/>
            <person name="Madugundu A.M."/>
            <person name="Renuse S.R."/>
            <person name="Holt D.H."/>
            <person name="Pandey A.P."/>
            <person name="Papenfuss A.P."/>
            <person name="Gasser R.B.G."/>
            <person name="Fischer K.F."/>
        </authorList>
    </citation>
    <scope>NUCLEOTIDE SEQUENCE</scope>
    <source>
        <strain evidence="3">SSS_KF_BRIS2020</strain>
    </source>
</reference>
<evidence type="ECO:0000313" key="4">
    <source>
        <dbReference type="EnsemblMetazoa" id="KAF7496381.1"/>
    </source>
</evidence>
<feature type="compositionally biased region" description="Low complexity" evidence="2">
    <location>
        <begin position="35"/>
        <end position="72"/>
    </location>
</feature>
<dbReference type="InterPro" id="IPR009533">
    <property type="entry name" value="FAM107"/>
</dbReference>
<evidence type="ECO:0000313" key="3">
    <source>
        <dbReference type="EMBL" id="KAF7496381.1"/>
    </source>
</evidence>
<dbReference type="EMBL" id="WVUK01000010">
    <property type="protein sequence ID" value="KAF7496381.1"/>
    <property type="molecule type" value="Genomic_DNA"/>
</dbReference>
<organism evidence="3">
    <name type="scientific">Sarcoptes scabiei</name>
    <name type="common">Itch mite</name>
    <name type="synonym">Acarus scabiei</name>
    <dbReference type="NCBI Taxonomy" id="52283"/>
    <lineage>
        <taxon>Eukaryota</taxon>
        <taxon>Metazoa</taxon>
        <taxon>Ecdysozoa</taxon>
        <taxon>Arthropoda</taxon>
        <taxon>Chelicerata</taxon>
        <taxon>Arachnida</taxon>
        <taxon>Acari</taxon>
        <taxon>Acariformes</taxon>
        <taxon>Sarcoptiformes</taxon>
        <taxon>Astigmata</taxon>
        <taxon>Psoroptidia</taxon>
        <taxon>Sarcoptoidea</taxon>
        <taxon>Sarcoptidae</taxon>
        <taxon>Sarcoptinae</taxon>
        <taxon>Sarcoptes</taxon>
    </lineage>
</organism>